<protein>
    <submittedName>
        <fullName evidence="1">Uncharacterized protein</fullName>
    </submittedName>
</protein>
<organism evidence="1 2">
    <name type="scientific">Trichinella pseudospiralis</name>
    <name type="common">Parasitic roundworm</name>
    <dbReference type="NCBI Taxonomy" id="6337"/>
    <lineage>
        <taxon>Eukaryota</taxon>
        <taxon>Metazoa</taxon>
        <taxon>Ecdysozoa</taxon>
        <taxon>Nematoda</taxon>
        <taxon>Enoplea</taxon>
        <taxon>Dorylaimia</taxon>
        <taxon>Trichinellida</taxon>
        <taxon>Trichinellidae</taxon>
        <taxon>Trichinella</taxon>
    </lineage>
</organism>
<evidence type="ECO:0000313" key="1">
    <source>
        <dbReference type="EMBL" id="KRX89569.1"/>
    </source>
</evidence>
<dbReference type="Proteomes" id="UP000054815">
    <property type="component" value="Unassembled WGS sequence"/>
</dbReference>
<comment type="caution">
    <text evidence="1">The sequence shown here is derived from an EMBL/GenBank/DDBJ whole genome shotgun (WGS) entry which is preliminary data.</text>
</comment>
<accession>A0A0V0XNR0</accession>
<reference evidence="1 2" key="1">
    <citation type="submission" date="2015-01" db="EMBL/GenBank/DDBJ databases">
        <title>Evolution of Trichinella species and genotypes.</title>
        <authorList>
            <person name="Korhonen P.K."/>
            <person name="Edoardo P."/>
            <person name="Giuseppe L.R."/>
            <person name="Gasser R.B."/>
        </authorList>
    </citation>
    <scope>NUCLEOTIDE SEQUENCE [LARGE SCALE GENOMIC DNA]</scope>
    <source>
        <strain evidence="1">ISS141</strain>
    </source>
</reference>
<dbReference type="AlphaFoldDB" id="A0A0V0XNR0"/>
<gene>
    <name evidence="1" type="ORF">T4E_7901</name>
</gene>
<dbReference type="EMBL" id="JYDU01000194">
    <property type="protein sequence ID" value="KRX89569.1"/>
    <property type="molecule type" value="Genomic_DNA"/>
</dbReference>
<evidence type="ECO:0000313" key="2">
    <source>
        <dbReference type="Proteomes" id="UP000054815"/>
    </source>
</evidence>
<name>A0A0V0XNR0_TRIPS</name>
<proteinExistence type="predicted"/>
<sequence>MVFFVKNIFHNKSCKKNFKNYHKLLIAGQSSRSVSFKEHQMLAALKLFVFGQACKMTTE</sequence>